<dbReference type="InterPro" id="IPR047200">
    <property type="entry name" value="MFS_YcaD-like"/>
</dbReference>
<evidence type="ECO:0000256" key="3">
    <source>
        <dbReference type="ARBA" id="ARBA00023136"/>
    </source>
</evidence>
<dbReference type="PANTHER" id="PTHR23521:SF3">
    <property type="entry name" value="MFS TRANSPORTER"/>
    <property type="match status" value="1"/>
</dbReference>
<evidence type="ECO:0000313" key="8">
    <source>
        <dbReference type="EMBL" id="SCC81284.1"/>
    </source>
</evidence>
<name>A0A0P7XAT0_9HYPH</name>
<feature type="transmembrane region" description="Helical" evidence="5">
    <location>
        <begin position="325"/>
        <end position="346"/>
    </location>
</feature>
<evidence type="ECO:0000313" key="9">
    <source>
        <dbReference type="Proteomes" id="UP000050497"/>
    </source>
</evidence>
<feature type="transmembrane region" description="Helical" evidence="5">
    <location>
        <begin position="73"/>
        <end position="92"/>
    </location>
</feature>
<reference evidence="8 10" key="2">
    <citation type="submission" date="2016-08" db="EMBL/GenBank/DDBJ databases">
        <authorList>
            <person name="Varghese N."/>
            <person name="Submissions Spin"/>
        </authorList>
    </citation>
    <scope>NUCLEOTIDE SEQUENCE [LARGE SCALE GENOMIC DNA]</scope>
    <source>
        <strain evidence="8 10">HL-109</strain>
    </source>
</reference>
<dbReference type="Pfam" id="PF07690">
    <property type="entry name" value="MFS_1"/>
    <property type="match status" value="1"/>
</dbReference>
<dbReference type="InterPro" id="IPR020846">
    <property type="entry name" value="MFS_dom"/>
</dbReference>
<feature type="transmembrane region" description="Helical" evidence="5">
    <location>
        <begin position="160"/>
        <end position="183"/>
    </location>
</feature>
<gene>
    <name evidence="8" type="ORF">GA0071312_2220</name>
    <name evidence="7" type="ORF">HLUCCO17_02115</name>
</gene>
<evidence type="ECO:0000256" key="4">
    <source>
        <dbReference type="SAM" id="MobiDB-lite"/>
    </source>
</evidence>
<reference evidence="7 9" key="1">
    <citation type="submission" date="2015-09" db="EMBL/GenBank/DDBJ databases">
        <title>Identification and resolution of microdiversity through metagenomic sequencing of parallel consortia.</title>
        <authorList>
            <person name="Nelson W.C."/>
            <person name="Romine M.F."/>
            <person name="Lindemann S.R."/>
        </authorList>
    </citation>
    <scope>NUCLEOTIDE SEQUENCE [LARGE SCALE GENOMIC DNA]</scope>
    <source>
        <strain evidence="7">HL-109</strain>
    </source>
</reference>
<keyword evidence="1 5" id="KW-0812">Transmembrane</keyword>
<evidence type="ECO:0000256" key="1">
    <source>
        <dbReference type="ARBA" id="ARBA00022692"/>
    </source>
</evidence>
<keyword evidence="10" id="KW-1185">Reference proteome</keyword>
<feature type="transmembrane region" description="Helical" evidence="5">
    <location>
        <begin position="238"/>
        <end position="255"/>
    </location>
</feature>
<organism evidence="7 9">
    <name type="scientific">Saliniramus fredricksonii</name>
    <dbReference type="NCBI Taxonomy" id="1653334"/>
    <lineage>
        <taxon>Bacteria</taxon>
        <taxon>Pseudomonadati</taxon>
        <taxon>Pseudomonadota</taxon>
        <taxon>Alphaproteobacteria</taxon>
        <taxon>Hyphomicrobiales</taxon>
        <taxon>Salinarimonadaceae</taxon>
        <taxon>Saliniramus</taxon>
    </lineage>
</organism>
<evidence type="ECO:0000256" key="5">
    <source>
        <dbReference type="SAM" id="Phobius"/>
    </source>
</evidence>
<feature type="region of interest" description="Disordered" evidence="4">
    <location>
        <begin position="388"/>
        <end position="433"/>
    </location>
</feature>
<keyword evidence="3 5" id="KW-0472">Membrane</keyword>
<evidence type="ECO:0000313" key="10">
    <source>
        <dbReference type="Proteomes" id="UP000182800"/>
    </source>
</evidence>
<evidence type="ECO:0000256" key="2">
    <source>
        <dbReference type="ARBA" id="ARBA00022989"/>
    </source>
</evidence>
<dbReference type="EMBL" id="FMBM01000002">
    <property type="protein sequence ID" value="SCC81284.1"/>
    <property type="molecule type" value="Genomic_DNA"/>
</dbReference>
<dbReference type="SUPFAM" id="SSF103473">
    <property type="entry name" value="MFS general substrate transporter"/>
    <property type="match status" value="1"/>
</dbReference>
<feature type="transmembrane region" description="Helical" evidence="5">
    <location>
        <begin position="104"/>
        <end position="121"/>
    </location>
</feature>
<accession>A0A0P7XAT0</accession>
<comment type="caution">
    <text evidence="7">The sequence shown here is derived from an EMBL/GenBank/DDBJ whole genome shotgun (WGS) entry which is preliminary data.</text>
</comment>
<dbReference type="InterPro" id="IPR011701">
    <property type="entry name" value="MFS"/>
</dbReference>
<dbReference type="PATRIC" id="fig|1653334.4.peg.938"/>
<dbReference type="EMBL" id="LJSX01000002">
    <property type="protein sequence ID" value="KPQ12382.1"/>
    <property type="molecule type" value="Genomic_DNA"/>
</dbReference>
<dbReference type="Gene3D" id="1.20.1250.20">
    <property type="entry name" value="MFS general substrate transporter like domains"/>
    <property type="match status" value="2"/>
</dbReference>
<dbReference type="InterPro" id="IPR036259">
    <property type="entry name" value="MFS_trans_sf"/>
</dbReference>
<feature type="transmembrane region" description="Helical" evidence="5">
    <location>
        <begin position="133"/>
        <end position="154"/>
    </location>
</feature>
<feature type="transmembrane region" description="Helical" evidence="5">
    <location>
        <begin position="291"/>
        <end position="313"/>
    </location>
</feature>
<dbReference type="GO" id="GO:0022857">
    <property type="term" value="F:transmembrane transporter activity"/>
    <property type="evidence" value="ECO:0007669"/>
    <property type="project" value="InterPro"/>
</dbReference>
<dbReference type="OrthoDB" id="9810614at2"/>
<proteinExistence type="predicted"/>
<evidence type="ECO:0000313" key="7">
    <source>
        <dbReference type="EMBL" id="KPQ12382.1"/>
    </source>
</evidence>
<dbReference type="Proteomes" id="UP000050497">
    <property type="component" value="Unassembled WGS sequence"/>
</dbReference>
<dbReference type="RefSeq" id="WP_074445012.1">
    <property type="nucleotide sequence ID" value="NZ_FMBM01000002.1"/>
</dbReference>
<dbReference type="GO" id="GO:0005886">
    <property type="term" value="C:plasma membrane"/>
    <property type="evidence" value="ECO:0007669"/>
    <property type="project" value="TreeGrafter"/>
</dbReference>
<dbReference type="Proteomes" id="UP000182800">
    <property type="component" value="Unassembled WGS sequence"/>
</dbReference>
<dbReference type="PANTHER" id="PTHR23521">
    <property type="entry name" value="TRANSPORTER MFS SUPERFAMILY"/>
    <property type="match status" value="1"/>
</dbReference>
<feature type="transmembrane region" description="Helical" evidence="5">
    <location>
        <begin position="40"/>
        <end position="61"/>
    </location>
</feature>
<feature type="transmembrane region" description="Helical" evidence="5">
    <location>
        <begin position="204"/>
        <end position="226"/>
    </location>
</feature>
<protein>
    <submittedName>
        <fullName evidence="7">Major Facilitator Superfamily</fullName>
    </submittedName>
    <submittedName>
        <fullName evidence="8">Predicted arabinose efflux permease, MFS family</fullName>
    </submittedName>
</protein>
<dbReference type="CDD" id="cd17477">
    <property type="entry name" value="MFS_YcaD_like"/>
    <property type="match status" value="1"/>
</dbReference>
<dbReference type="AlphaFoldDB" id="A0A0P7XAT0"/>
<sequence>MAFKDALRPVLVLLVATILLMAGSGPLGTILGIRMNEAELATPIIGLVMAAYFGGLTVGSLQTFRIVTRIGHIRAFAAFTAIVTASTLAYPVHLDPVPWAALRFVQGFCMAGLFVCIESWLNDSATTQNRGALLASYMSCMYLAQSAGQFMIGVPDETGFLLFIMMGVVLSLAAVPVAMTRMAPPLLPDIASLSFRRLYEASPLGIFGCISSGLVIGAIYALAPVYAAGIGFDLRQTAWFMSAIIFGGVILQWPVGRLSDLIDRRLVIVGVIIAGALTSVAMIAAPAGGQIALLILGAAFGGIAFVLYPLCVAHTNDHLEREERIAASGGLVLTYSAGATLGPLLAAGVMNLAGPAGLFLFTAVVGFLSVGFAVWRLKARAPVPADQQGRFQTLPRTTPVAAPLHPESEEDFGFSSAAPAQNPALENAEVPRP</sequence>
<dbReference type="PROSITE" id="PS50850">
    <property type="entry name" value="MFS"/>
    <property type="match status" value="1"/>
</dbReference>
<feature type="transmembrane region" description="Helical" evidence="5">
    <location>
        <begin position="352"/>
        <end position="375"/>
    </location>
</feature>
<feature type="transmembrane region" description="Helical" evidence="5">
    <location>
        <begin position="267"/>
        <end position="285"/>
    </location>
</feature>
<dbReference type="STRING" id="1653334.GA0071312_2220"/>
<keyword evidence="2 5" id="KW-1133">Transmembrane helix</keyword>
<feature type="domain" description="Major facilitator superfamily (MFS) profile" evidence="6">
    <location>
        <begin position="201"/>
        <end position="433"/>
    </location>
</feature>
<evidence type="ECO:0000259" key="6">
    <source>
        <dbReference type="PROSITE" id="PS50850"/>
    </source>
</evidence>